<accession>A0A6F8YC26</accession>
<evidence type="ECO:0000313" key="2">
    <source>
        <dbReference type="Proteomes" id="UP000503011"/>
    </source>
</evidence>
<proteinExistence type="predicted"/>
<gene>
    <name evidence="1" type="ORF">Psuf_009780</name>
</gene>
<dbReference type="Proteomes" id="UP000503011">
    <property type="component" value="Chromosome"/>
</dbReference>
<protein>
    <submittedName>
        <fullName evidence="1">Uncharacterized protein</fullName>
    </submittedName>
</protein>
<evidence type="ECO:0000313" key="1">
    <source>
        <dbReference type="EMBL" id="BCB83665.1"/>
    </source>
</evidence>
<reference evidence="1 2" key="2">
    <citation type="submission" date="2020-03" db="EMBL/GenBank/DDBJ databases">
        <authorList>
            <person name="Ichikawa N."/>
            <person name="Kimura A."/>
            <person name="Kitahashi Y."/>
            <person name="Uohara A."/>
        </authorList>
    </citation>
    <scope>NUCLEOTIDE SEQUENCE [LARGE SCALE GENOMIC DNA]</scope>
    <source>
        <strain evidence="1 2">NBRC 105367</strain>
    </source>
</reference>
<sequence>MHPSTGHDAREAAWRLLVTHVRTDQDNAVIGACGVALPGLRKAAGRLARAASRYDMQADLLEGFIKELATVDITQPGICGRLCNAAHSTARAALRKQEAAASGEANFAPGSTLPPAPFGHPDFVLARAVHAGVITEAEADLLGVTFLEHVPLAQYAGRVGLTRWAAYRRRGQAKLKLKAAIESGRLSAPDAQVIAEATATLLLDINPARHPH</sequence>
<dbReference type="RefSeq" id="WP_232074556.1">
    <property type="nucleotide sequence ID" value="NZ_AP022871.1"/>
</dbReference>
<dbReference type="EMBL" id="AP022871">
    <property type="protein sequence ID" value="BCB83665.1"/>
    <property type="molecule type" value="Genomic_DNA"/>
</dbReference>
<dbReference type="KEGG" id="psuu:Psuf_009780"/>
<keyword evidence="2" id="KW-1185">Reference proteome</keyword>
<reference evidence="1 2" key="1">
    <citation type="submission" date="2020-03" db="EMBL/GenBank/DDBJ databases">
        <title>Whole genome shotgun sequence of Phytohabitans suffuscus NBRC 105367.</title>
        <authorList>
            <person name="Komaki H."/>
            <person name="Tamura T."/>
        </authorList>
    </citation>
    <scope>NUCLEOTIDE SEQUENCE [LARGE SCALE GENOMIC DNA]</scope>
    <source>
        <strain evidence="1 2">NBRC 105367</strain>
    </source>
</reference>
<organism evidence="1 2">
    <name type="scientific">Phytohabitans suffuscus</name>
    <dbReference type="NCBI Taxonomy" id="624315"/>
    <lineage>
        <taxon>Bacteria</taxon>
        <taxon>Bacillati</taxon>
        <taxon>Actinomycetota</taxon>
        <taxon>Actinomycetes</taxon>
        <taxon>Micromonosporales</taxon>
        <taxon>Micromonosporaceae</taxon>
    </lineage>
</organism>
<dbReference type="AlphaFoldDB" id="A0A6F8YC26"/>
<name>A0A6F8YC26_9ACTN</name>